<evidence type="ECO:0000256" key="6">
    <source>
        <dbReference type="ARBA" id="ARBA00023136"/>
    </source>
</evidence>
<dbReference type="GO" id="GO:0005886">
    <property type="term" value="C:plasma membrane"/>
    <property type="evidence" value="ECO:0007669"/>
    <property type="project" value="UniProtKB-SubCell"/>
</dbReference>
<dbReference type="Proteomes" id="UP000186141">
    <property type="component" value="Unassembled WGS sequence"/>
</dbReference>
<dbReference type="STRING" id="1086013.SAMN05421774_103284"/>
<dbReference type="EMBL" id="FTOT01000003">
    <property type="protein sequence ID" value="SIS95907.1"/>
    <property type="molecule type" value="Genomic_DNA"/>
</dbReference>
<keyword evidence="3" id="KW-1003">Cell membrane</keyword>
<evidence type="ECO:0000259" key="8">
    <source>
        <dbReference type="Pfam" id="PF04290"/>
    </source>
</evidence>
<evidence type="ECO:0000256" key="4">
    <source>
        <dbReference type="ARBA" id="ARBA00022692"/>
    </source>
</evidence>
<feature type="transmembrane region" description="Helical" evidence="7">
    <location>
        <begin position="130"/>
        <end position="153"/>
    </location>
</feature>
<dbReference type="GO" id="GO:0022857">
    <property type="term" value="F:transmembrane transporter activity"/>
    <property type="evidence" value="ECO:0007669"/>
    <property type="project" value="UniProtKB-UniRule"/>
</dbReference>
<feature type="transmembrane region" description="Helical" evidence="7">
    <location>
        <begin position="53"/>
        <end position="78"/>
    </location>
</feature>
<keyword evidence="10" id="KW-1185">Reference proteome</keyword>
<evidence type="ECO:0000313" key="9">
    <source>
        <dbReference type="EMBL" id="SIS95907.1"/>
    </source>
</evidence>
<evidence type="ECO:0000256" key="2">
    <source>
        <dbReference type="ARBA" id="ARBA00022448"/>
    </source>
</evidence>
<keyword evidence="7" id="KW-0997">Cell inner membrane</keyword>
<comment type="subcellular location">
    <subcellularLocation>
        <location evidence="7">Cell inner membrane</location>
        <topology evidence="7">Multi-pass membrane protein</topology>
    </subcellularLocation>
    <subcellularLocation>
        <location evidence="1">Cell membrane</location>
        <topology evidence="1">Multi-pass membrane protein</topology>
    </subcellularLocation>
</comment>
<proteinExistence type="inferred from homology"/>
<evidence type="ECO:0000313" key="10">
    <source>
        <dbReference type="Proteomes" id="UP000186141"/>
    </source>
</evidence>
<keyword evidence="6 7" id="KW-0472">Membrane</keyword>
<gene>
    <name evidence="9" type="ORF">SAMN05421774_103284</name>
</gene>
<feature type="domain" description="Tripartite ATP-independent periplasmic transporters DctQ component" evidence="8">
    <location>
        <begin position="23"/>
        <end position="156"/>
    </location>
</feature>
<dbReference type="InterPro" id="IPR055348">
    <property type="entry name" value="DctQ"/>
</dbReference>
<keyword evidence="5 7" id="KW-1133">Transmembrane helix</keyword>
<organism evidence="9 10">
    <name type="scientific">Gemmobacter megaterium</name>
    <dbReference type="NCBI Taxonomy" id="1086013"/>
    <lineage>
        <taxon>Bacteria</taxon>
        <taxon>Pseudomonadati</taxon>
        <taxon>Pseudomonadota</taxon>
        <taxon>Alphaproteobacteria</taxon>
        <taxon>Rhodobacterales</taxon>
        <taxon>Paracoccaceae</taxon>
        <taxon>Gemmobacter</taxon>
    </lineage>
</organism>
<dbReference type="RefSeq" id="WP_076530781.1">
    <property type="nucleotide sequence ID" value="NZ_BMEH01000003.1"/>
</dbReference>
<keyword evidence="4 7" id="KW-0812">Transmembrane</keyword>
<comment type="function">
    <text evidence="7">Part of the tripartite ATP-independent periplasmic (TRAP) transport system.</text>
</comment>
<name>A0A1N7NC19_9RHOB</name>
<comment type="subunit">
    <text evidence="7">The complex comprises the extracytoplasmic solute receptor protein and the two transmembrane proteins.</text>
</comment>
<keyword evidence="2 7" id="KW-0813">Transport</keyword>
<dbReference type="Pfam" id="PF04290">
    <property type="entry name" value="DctQ"/>
    <property type="match status" value="1"/>
</dbReference>
<comment type="similarity">
    <text evidence="7">Belongs to the TRAP transporter small permease family.</text>
</comment>
<dbReference type="AlphaFoldDB" id="A0A1N7NC19"/>
<protein>
    <recommendedName>
        <fullName evidence="7">TRAP transporter small permease protein</fullName>
    </recommendedName>
</protein>
<accession>A0A1N7NC19</accession>
<reference evidence="9 10" key="1">
    <citation type="submission" date="2017-01" db="EMBL/GenBank/DDBJ databases">
        <authorList>
            <person name="Mah S.A."/>
            <person name="Swanson W.J."/>
            <person name="Moy G.W."/>
            <person name="Vacquier V.D."/>
        </authorList>
    </citation>
    <scope>NUCLEOTIDE SEQUENCE [LARGE SCALE GENOMIC DNA]</scope>
    <source>
        <strain evidence="9 10">DSM 26375</strain>
    </source>
</reference>
<evidence type="ECO:0000256" key="1">
    <source>
        <dbReference type="ARBA" id="ARBA00004651"/>
    </source>
</evidence>
<evidence type="ECO:0000256" key="3">
    <source>
        <dbReference type="ARBA" id="ARBA00022475"/>
    </source>
</evidence>
<dbReference type="OrthoDB" id="6183232at2"/>
<evidence type="ECO:0000256" key="5">
    <source>
        <dbReference type="ARBA" id="ARBA00022989"/>
    </source>
</evidence>
<evidence type="ECO:0000256" key="7">
    <source>
        <dbReference type="RuleBase" id="RU369079"/>
    </source>
</evidence>
<feature type="transmembrane region" description="Helical" evidence="7">
    <location>
        <begin position="12"/>
        <end position="33"/>
    </location>
</feature>
<sequence>MDRFITALARLTAMAGGLVLTGLIVMVCVSISGRAMSGLGLGPVPGDFELLEAGIAFAIFAFLPWCSASGGHATVDIFTNGLPLRENRWLLALWDVVMALAVALIAWRLYHGMSDKLRYGETTLLLQFPIWWAYAACLVPAGVMVLVSFWSAFDRIRAVATGHDTRPVKAEIQH</sequence>
<feature type="transmembrane region" description="Helical" evidence="7">
    <location>
        <begin position="90"/>
        <end position="110"/>
    </location>
</feature>